<keyword evidence="5" id="KW-0663">Pyridoxal phosphate</keyword>
<dbReference type="Gene3D" id="3.90.1150.10">
    <property type="entry name" value="Aspartate Aminotransferase, domain 1"/>
    <property type="match status" value="1"/>
</dbReference>
<dbReference type="InterPro" id="IPR051326">
    <property type="entry name" value="Kynurenine-oxoglutarate_AT"/>
</dbReference>
<evidence type="ECO:0000256" key="4">
    <source>
        <dbReference type="ARBA" id="ARBA00022679"/>
    </source>
</evidence>
<organism evidence="8 9">
    <name type="scientific">Molorchus minor</name>
    <dbReference type="NCBI Taxonomy" id="1323400"/>
    <lineage>
        <taxon>Eukaryota</taxon>
        <taxon>Metazoa</taxon>
        <taxon>Ecdysozoa</taxon>
        <taxon>Arthropoda</taxon>
        <taxon>Hexapoda</taxon>
        <taxon>Insecta</taxon>
        <taxon>Pterygota</taxon>
        <taxon>Neoptera</taxon>
        <taxon>Endopterygota</taxon>
        <taxon>Coleoptera</taxon>
        <taxon>Polyphaga</taxon>
        <taxon>Cucujiformia</taxon>
        <taxon>Chrysomeloidea</taxon>
        <taxon>Cerambycidae</taxon>
        <taxon>Lamiinae</taxon>
        <taxon>Monochamini</taxon>
        <taxon>Molorchus</taxon>
    </lineage>
</organism>
<dbReference type="Gene3D" id="3.40.640.10">
    <property type="entry name" value="Type I PLP-dependent aspartate aminotransferase-like (Major domain)"/>
    <property type="match status" value="1"/>
</dbReference>
<evidence type="ECO:0000256" key="3">
    <source>
        <dbReference type="ARBA" id="ARBA00022576"/>
    </source>
</evidence>
<dbReference type="Proteomes" id="UP001162164">
    <property type="component" value="Unassembled WGS sequence"/>
</dbReference>
<feature type="domain" description="Aminotransferase class I/classII large" evidence="7">
    <location>
        <begin position="31"/>
        <end position="407"/>
    </location>
</feature>
<name>A0ABQ9JQF2_9CUCU</name>
<dbReference type="InterPro" id="IPR015422">
    <property type="entry name" value="PyrdxlP-dep_Trfase_small"/>
</dbReference>
<evidence type="ECO:0000256" key="5">
    <source>
        <dbReference type="ARBA" id="ARBA00022898"/>
    </source>
</evidence>
<evidence type="ECO:0000256" key="1">
    <source>
        <dbReference type="ARBA" id="ARBA00001933"/>
    </source>
</evidence>
<evidence type="ECO:0000256" key="2">
    <source>
        <dbReference type="ARBA" id="ARBA00012751"/>
    </source>
</evidence>
<dbReference type="InterPro" id="IPR004839">
    <property type="entry name" value="Aminotransferase_I/II_large"/>
</dbReference>
<dbReference type="PANTHER" id="PTHR43807:SF20">
    <property type="entry name" value="FI04487P"/>
    <property type="match status" value="1"/>
</dbReference>
<protein>
    <recommendedName>
        <fullName evidence="2">kynurenine--oxoglutarate transaminase</fullName>
        <ecNumber evidence="2">2.6.1.7</ecNumber>
    </recommendedName>
</protein>
<dbReference type="EC" id="2.6.1.7" evidence="2"/>
<reference evidence="8" key="1">
    <citation type="journal article" date="2023" name="Insect Mol. Biol.">
        <title>Genome sequencing provides insights into the evolution of gene families encoding plant cell wall-degrading enzymes in longhorned beetles.</title>
        <authorList>
            <person name="Shin N.R."/>
            <person name="Okamura Y."/>
            <person name="Kirsch R."/>
            <person name="Pauchet Y."/>
        </authorList>
    </citation>
    <scope>NUCLEOTIDE SEQUENCE</scope>
    <source>
        <strain evidence="8">MMC_N1</strain>
    </source>
</reference>
<sequence length="421" mass="47705">MSKSLIYFPRLQGAEKNMWKEYAQLAEEYKPVNLGLGFPDFSPPKFITDALSEVLKSNNPYLHQYAKPNGHVRLVNVLAKLYSKLLLREIDPDTEILATLGASEALFCAVSGLVDQGDEVIIIEPYFDVYVPLIKMAGGTPRFIALKPKPSTNNLSSSADWSFDVKELESLFNEKTKVIIVNTPNNPLGKVFDRSELTLIADLCKKWDVVCITDEVYEWMVFKPKEHIRMAGLPGMWERTVTVGSAGKTFCMTGWKVGWVYGPTRLLRSLQIVHQSAVFSGSTIEQEAVAVAFERELSLLGQNGSYFKKLEEGLRSKRDFMVKILLDTKMKPVIPDGGIFVIADWSQLESLVDLNSESDHNKDFRFTKWMVKNIGLQGIPPTVFYNENNKKIIENYVRFCFIKEEANLVKAQEALNRLKIL</sequence>
<evidence type="ECO:0000259" key="7">
    <source>
        <dbReference type="Pfam" id="PF00155"/>
    </source>
</evidence>
<proteinExistence type="predicted"/>
<keyword evidence="3" id="KW-0032">Aminotransferase</keyword>
<gene>
    <name evidence="8" type="ORF">NQ317_010214</name>
</gene>
<dbReference type="EMBL" id="JAPWTJ010000274">
    <property type="protein sequence ID" value="KAJ8980218.1"/>
    <property type="molecule type" value="Genomic_DNA"/>
</dbReference>
<comment type="caution">
    <text evidence="8">The sequence shown here is derived from an EMBL/GenBank/DDBJ whole genome shotgun (WGS) entry which is preliminary data.</text>
</comment>
<keyword evidence="9" id="KW-1185">Reference proteome</keyword>
<comment type="pathway">
    <text evidence="6">Amino-acid degradation; L-kynurenine degradation; kynurenate from L-kynurenine: step 1/2.</text>
</comment>
<dbReference type="InterPro" id="IPR015421">
    <property type="entry name" value="PyrdxlP-dep_Trfase_major"/>
</dbReference>
<evidence type="ECO:0000256" key="6">
    <source>
        <dbReference type="ARBA" id="ARBA00024016"/>
    </source>
</evidence>
<dbReference type="SUPFAM" id="SSF53383">
    <property type="entry name" value="PLP-dependent transferases"/>
    <property type="match status" value="1"/>
</dbReference>
<dbReference type="Pfam" id="PF00155">
    <property type="entry name" value="Aminotran_1_2"/>
    <property type="match status" value="1"/>
</dbReference>
<keyword evidence="4" id="KW-0808">Transferase</keyword>
<dbReference type="CDD" id="cd00609">
    <property type="entry name" value="AAT_like"/>
    <property type="match status" value="1"/>
</dbReference>
<comment type="cofactor">
    <cofactor evidence="1">
        <name>pyridoxal 5'-phosphate</name>
        <dbReference type="ChEBI" id="CHEBI:597326"/>
    </cofactor>
</comment>
<evidence type="ECO:0000313" key="8">
    <source>
        <dbReference type="EMBL" id="KAJ8980218.1"/>
    </source>
</evidence>
<accession>A0ABQ9JQF2</accession>
<evidence type="ECO:0000313" key="9">
    <source>
        <dbReference type="Proteomes" id="UP001162164"/>
    </source>
</evidence>
<dbReference type="InterPro" id="IPR015424">
    <property type="entry name" value="PyrdxlP-dep_Trfase"/>
</dbReference>
<dbReference type="PANTHER" id="PTHR43807">
    <property type="entry name" value="FI04487P"/>
    <property type="match status" value="1"/>
</dbReference>